<keyword evidence="2" id="KW-1185">Reference proteome</keyword>
<dbReference type="AlphaFoldDB" id="A0A3N4Z707"/>
<proteinExistence type="predicted"/>
<accession>A0A3N4Z707</accession>
<dbReference type="Proteomes" id="UP000280501">
    <property type="component" value="Unassembled WGS sequence"/>
</dbReference>
<dbReference type="EMBL" id="RKQZ01000001">
    <property type="protein sequence ID" value="RPF21082.1"/>
    <property type="molecule type" value="Genomic_DNA"/>
</dbReference>
<evidence type="ECO:0000313" key="1">
    <source>
        <dbReference type="EMBL" id="RPF21082.1"/>
    </source>
</evidence>
<comment type="caution">
    <text evidence="1">The sequence shown here is derived from an EMBL/GenBank/DDBJ whole genome shotgun (WGS) entry which is preliminary data.</text>
</comment>
<evidence type="ECO:0000313" key="2">
    <source>
        <dbReference type="Proteomes" id="UP000280501"/>
    </source>
</evidence>
<protein>
    <submittedName>
        <fullName evidence="1">Uncharacterized protein</fullName>
    </submittedName>
</protein>
<gene>
    <name evidence="1" type="ORF">EDD34_1700</name>
</gene>
<reference evidence="1 2" key="1">
    <citation type="submission" date="2018-11" db="EMBL/GenBank/DDBJ databases">
        <title>Sequencing the genomes of 1000 actinobacteria strains.</title>
        <authorList>
            <person name="Klenk H.-P."/>
        </authorList>
    </citation>
    <scope>NUCLEOTIDE SEQUENCE [LARGE SCALE GENOMIC DNA]</scope>
    <source>
        <strain evidence="1 2">DSM 15700</strain>
    </source>
</reference>
<sequence length="40" mass="4826">MRNEAVNLHLRRRRTHTGWDSFPSEIQLKRIAETKRAHRG</sequence>
<organism evidence="1 2">
    <name type="scientific">Myceligenerans xiligouense</name>
    <dbReference type="NCBI Taxonomy" id="253184"/>
    <lineage>
        <taxon>Bacteria</taxon>
        <taxon>Bacillati</taxon>
        <taxon>Actinomycetota</taxon>
        <taxon>Actinomycetes</taxon>
        <taxon>Micrococcales</taxon>
        <taxon>Promicromonosporaceae</taxon>
        <taxon>Myceligenerans</taxon>
    </lineage>
</organism>
<name>A0A3N4Z707_9MICO</name>